<dbReference type="AlphaFoldDB" id="A0AAD6WXS9"/>
<feature type="compositionally biased region" description="Basic and acidic residues" evidence="1">
    <location>
        <begin position="104"/>
        <end position="117"/>
    </location>
</feature>
<organism evidence="2 3">
    <name type="scientific">Mycena alexandri</name>
    <dbReference type="NCBI Taxonomy" id="1745969"/>
    <lineage>
        <taxon>Eukaryota</taxon>
        <taxon>Fungi</taxon>
        <taxon>Dikarya</taxon>
        <taxon>Basidiomycota</taxon>
        <taxon>Agaricomycotina</taxon>
        <taxon>Agaricomycetes</taxon>
        <taxon>Agaricomycetidae</taxon>
        <taxon>Agaricales</taxon>
        <taxon>Marasmiineae</taxon>
        <taxon>Mycenaceae</taxon>
        <taxon>Mycena</taxon>
    </lineage>
</organism>
<gene>
    <name evidence="2" type="ORF">C8F04DRAFT_1110599</name>
</gene>
<accession>A0AAD6WXS9</accession>
<reference evidence="2" key="1">
    <citation type="submission" date="2023-03" db="EMBL/GenBank/DDBJ databases">
        <title>Massive genome expansion in bonnet fungi (Mycena s.s.) driven by repeated elements and novel gene families across ecological guilds.</title>
        <authorList>
            <consortium name="Lawrence Berkeley National Laboratory"/>
            <person name="Harder C.B."/>
            <person name="Miyauchi S."/>
            <person name="Viragh M."/>
            <person name="Kuo A."/>
            <person name="Thoen E."/>
            <person name="Andreopoulos B."/>
            <person name="Lu D."/>
            <person name="Skrede I."/>
            <person name="Drula E."/>
            <person name="Henrissat B."/>
            <person name="Morin E."/>
            <person name="Kohler A."/>
            <person name="Barry K."/>
            <person name="LaButti K."/>
            <person name="Morin E."/>
            <person name="Salamov A."/>
            <person name="Lipzen A."/>
            <person name="Mereny Z."/>
            <person name="Hegedus B."/>
            <person name="Baldrian P."/>
            <person name="Stursova M."/>
            <person name="Weitz H."/>
            <person name="Taylor A."/>
            <person name="Grigoriev I.V."/>
            <person name="Nagy L.G."/>
            <person name="Martin F."/>
            <person name="Kauserud H."/>
        </authorList>
    </citation>
    <scope>NUCLEOTIDE SEQUENCE</scope>
    <source>
        <strain evidence="2">CBHHK200</strain>
    </source>
</reference>
<dbReference type="Proteomes" id="UP001218188">
    <property type="component" value="Unassembled WGS sequence"/>
</dbReference>
<proteinExistence type="predicted"/>
<feature type="region of interest" description="Disordered" evidence="1">
    <location>
        <begin position="97"/>
        <end position="117"/>
    </location>
</feature>
<feature type="region of interest" description="Disordered" evidence="1">
    <location>
        <begin position="122"/>
        <end position="141"/>
    </location>
</feature>
<dbReference type="EMBL" id="JARJCM010000082">
    <property type="protein sequence ID" value="KAJ7031283.1"/>
    <property type="molecule type" value="Genomic_DNA"/>
</dbReference>
<comment type="caution">
    <text evidence="2">The sequence shown here is derived from an EMBL/GenBank/DDBJ whole genome shotgun (WGS) entry which is preliminary data.</text>
</comment>
<evidence type="ECO:0000256" key="1">
    <source>
        <dbReference type="SAM" id="MobiDB-lite"/>
    </source>
</evidence>
<evidence type="ECO:0000313" key="2">
    <source>
        <dbReference type="EMBL" id="KAJ7031283.1"/>
    </source>
</evidence>
<name>A0AAD6WXS9_9AGAR</name>
<sequence>MKQNFRINDGTTLNLPCRSVSQTAPGRTRRIPTDETHFAQQDFENGLVSRAIDRSAEVEFNHPAYRWKRTPEQVPPSTHPFPPHPWRFQFSFRSQSVASPNFEPTRRRPTDPNLEPRRPLRAHVAHCPPHSQSTLSRGSKSRSLRHIESLYSFNACPHSNLLLSPDGLNRAASDPLNRAASDPRAPSQRTFTSEVVARPSCDIGCQTMIGASNLLVYSSLGNVTVFRGDCGDRDEAFGDRRGHQCCDAPAAGWPCGGFNLDLANSYGRKRLEKLNSALQSTCQNTSGRDVVLSVVFLSDLGPNLSRWAITALSQSDFHGLTGTIQQSSLFRTQIERC</sequence>
<evidence type="ECO:0000313" key="3">
    <source>
        <dbReference type="Proteomes" id="UP001218188"/>
    </source>
</evidence>
<feature type="region of interest" description="Disordered" evidence="1">
    <location>
        <begin position="173"/>
        <end position="193"/>
    </location>
</feature>
<protein>
    <submittedName>
        <fullName evidence="2">Uncharacterized protein</fullName>
    </submittedName>
</protein>
<keyword evidence="3" id="KW-1185">Reference proteome</keyword>